<dbReference type="Pfam" id="PF12796">
    <property type="entry name" value="Ank_2"/>
    <property type="match status" value="3"/>
</dbReference>
<keyword evidence="2 3" id="KW-0040">ANK repeat</keyword>
<accession>A0A1G9SE58</accession>
<organism evidence="4 5">
    <name type="scientific">Kriegella aquimaris</name>
    <dbReference type="NCBI Taxonomy" id="192904"/>
    <lineage>
        <taxon>Bacteria</taxon>
        <taxon>Pseudomonadati</taxon>
        <taxon>Bacteroidota</taxon>
        <taxon>Flavobacteriia</taxon>
        <taxon>Flavobacteriales</taxon>
        <taxon>Flavobacteriaceae</taxon>
        <taxon>Kriegella</taxon>
    </lineage>
</organism>
<dbReference type="SMART" id="SM00248">
    <property type="entry name" value="ANK"/>
    <property type="match status" value="9"/>
</dbReference>
<dbReference type="GO" id="GO:0004540">
    <property type="term" value="F:RNA nuclease activity"/>
    <property type="evidence" value="ECO:0007669"/>
    <property type="project" value="TreeGrafter"/>
</dbReference>
<dbReference type="SUPFAM" id="SSF48403">
    <property type="entry name" value="Ankyrin repeat"/>
    <property type="match status" value="2"/>
</dbReference>
<feature type="repeat" description="ANK" evidence="3">
    <location>
        <begin position="270"/>
        <end position="303"/>
    </location>
</feature>
<protein>
    <submittedName>
        <fullName evidence="4">Ankyrin repeat</fullName>
    </submittedName>
</protein>
<dbReference type="OrthoDB" id="2575953at2"/>
<dbReference type="STRING" id="192904.SAMN04488514_107220"/>
<dbReference type="PROSITE" id="PS50297">
    <property type="entry name" value="ANK_REP_REGION"/>
    <property type="match status" value="4"/>
</dbReference>
<gene>
    <name evidence="4" type="ORF">SAMN04488514_107220</name>
</gene>
<dbReference type="Proteomes" id="UP000199440">
    <property type="component" value="Unassembled WGS sequence"/>
</dbReference>
<dbReference type="EMBL" id="FNGV01000007">
    <property type="protein sequence ID" value="SDM33085.1"/>
    <property type="molecule type" value="Genomic_DNA"/>
</dbReference>
<evidence type="ECO:0000256" key="2">
    <source>
        <dbReference type="ARBA" id="ARBA00023043"/>
    </source>
</evidence>
<feature type="repeat" description="ANK" evidence="3">
    <location>
        <begin position="96"/>
        <end position="128"/>
    </location>
</feature>
<dbReference type="GO" id="GO:0006396">
    <property type="term" value="P:RNA processing"/>
    <property type="evidence" value="ECO:0007669"/>
    <property type="project" value="TreeGrafter"/>
</dbReference>
<evidence type="ECO:0000256" key="3">
    <source>
        <dbReference type="PROSITE-ProRule" id="PRU00023"/>
    </source>
</evidence>
<evidence type="ECO:0000313" key="5">
    <source>
        <dbReference type="Proteomes" id="UP000199440"/>
    </source>
</evidence>
<dbReference type="InterPro" id="IPR036770">
    <property type="entry name" value="Ankyrin_rpt-contain_sf"/>
</dbReference>
<feature type="repeat" description="ANK" evidence="3">
    <location>
        <begin position="441"/>
        <end position="474"/>
    </location>
</feature>
<dbReference type="Gene3D" id="1.25.40.20">
    <property type="entry name" value="Ankyrin repeat-containing domain"/>
    <property type="match status" value="4"/>
</dbReference>
<keyword evidence="5" id="KW-1185">Reference proteome</keyword>
<evidence type="ECO:0000313" key="4">
    <source>
        <dbReference type="EMBL" id="SDM33085.1"/>
    </source>
</evidence>
<dbReference type="RefSeq" id="WP_089891117.1">
    <property type="nucleotide sequence ID" value="NZ_FNGV01000007.1"/>
</dbReference>
<proteinExistence type="predicted"/>
<evidence type="ECO:0000256" key="1">
    <source>
        <dbReference type="ARBA" id="ARBA00022737"/>
    </source>
</evidence>
<dbReference type="PANTHER" id="PTHR24141">
    <property type="entry name" value="2-5A-DEPENDENT RIBONUCLEASE"/>
    <property type="match status" value="1"/>
</dbReference>
<sequence length="500" mass="54760">MTPNYKRSIIMILFFMTGLIWVSAQKVENPFLDRDYWASKPSIADIEANISKGHSIFEANGGGFDATTYALFAENPISTIKYLIEKGNDVNKRTHDSRTYIFWAASRGNLEAMEYLVQKGAKLDLKDSHGYSVSSFAVAGGQQDPAIFDFFIANGADFKNEKDHHGADILLVAISRAKDFKLIDYFLGKGLDINTTDNDGNGLFHYAAQGGNIAILKELKKRGVSTSKNATTGENAILFASRGGRGRSNGLQVFEYLEGLGLNANVTSKSGITPLHNLSRSSNDLAILQYFIDKGVNPNAVDEEGNTSLLNAASNNKLEVIKYLSEKTKNIDHTNKDGHSALALAVQNNSGEIVAYLISRGADISILDKKGNNLAYYLLKTRGKPKNFDEKVNILSKAGFDFKKAQGDKSTVWHLAVDKNDIALLKKINAFGADINLKDDQGNTALHYAAMKTNNTEVLKYLIASGADVKSTTEFGETALDLAKENELLARNNVNLEFLN</sequence>
<dbReference type="Pfam" id="PF13637">
    <property type="entry name" value="Ank_4"/>
    <property type="match status" value="1"/>
</dbReference>
<feature type="repeat" description="ANK" evidence="3">
    <location>
        <begin position="304"/>
        <end position="336"/>
    </location>
</feature>
<dbReference type="GO" id="GO:0003723">
    <property type="term" value="F:RNA binding"/>
    <property type="evidence" value="ECO:0007669"/>
    <property type="project" value="TreeGrafter"/>
</dbReference>
<dbReference type="PROSITE" id="PS50088">
    <property type="entry name" value="ANK_REPEAT"/>
    <property type="match status" value="6"/>
</dbReference>
<feature type="repeat" description="ANK" evidence="3">
    <location>
        <begin position="337"/>
        <end position="369"/>
    </location>
</feature>
<dbReference type="PANTHER" id="PTHR24141:SF1">
    <property type="entry name" value="2-5A-DEPENDENT RIBONUCLEASE"/>
    <property type="match status" value="1"/>
</dbReference>
<feature type="repeat" description="ANK" evidence="3">
    <location>
        <begin position="408"/>
        <end position="440"/>
    </location>
</feature>
<keyword evidence="1" id="KW-0677">Repeat</keyword>
<dbReference type="AlphaFoldDB" id="A0A1G9SE58"/>
<name>A0A1G9SE58_9FLAO</name>
<reference evidence="4 5" key="1">
    <citation type="submission" date="2016-10" db="EMBL/GenBank/DDBJ databases">
        <authorList>
            <person name="de Groot N.N."/>
        </authorList>
    </citation>
    <scope>NUCLEOTIDE SEQUENCE [LARGE SCALE GENOMIC DNA]</scope>
    <source>
        <strain evidence="4 5">DSM 19886</strain>
    </source>
</reference>
<dbReference type="InterPro" id="IPR002110">
    <property type="entry name" value="Ankyrin_rpt"/>
</dbReference>